<gene>
    <name evidence="1" type="ORF">E5336_00765</name>
</gene>
<dbReference type="Proteomes" id="UP000308836">
    <property type="component" value="Unassembled WGS sequence"/>
</dbReference>
<protein>
    <submittedName>
        <fullName evidence="1">Uncharacterized protein</fullName>
    </submittedName>
</protein>
<name>A0AC61RBT5_9FIRM</name>
<evidence type="ECO:0000313" key="1">
    <source>
        <dbReference type="EMBL" id="TGY67336.1"/>
    </source>
</evidence>
<reference evidence="1" key="1">
    <citation type="submission" date="2019-04" db="EMBL/GenBank/DDBJ databases">
        <title>Microbes associate with the intestines of laboratory mice.</title>
        <authorList>
            <person name="Navarre W."/>
            <person name="Wong E."/>
            <person name="Huang K."/>
            <person name="Tropini C."/>
            <person name="Ng K."/>
            <person name="Yu B."/>
        </authorList>
    </citation>
    <scope>NUCLEOTIDE SEQUENCE</scope>
    <source>
        <strain evidence="1">NM09_H32</strain>
    </source>
</reference>
<evidence type="ECO:0000313" key="2">
    <source>
        <dbReference type="Proteomes" id="UP000308836"/>
    </source>
</evidence>
<comment type="caution">
    <text evidence="1">The sequence shown here is derived from an EMBL/GenBank/DDBJ whole genome shotgun (WGS) entry which is preliminary data.</text>
</comment>
<keyword evidence="2" id="KW-1185">Reference proteome</keyword>
<organism evidence="1 2">
    <name type="scientific">Dubosiella muris</name>
    <dbReference type="NCBI Taxonomy" id="3038133"/>
    <lineage>
        <taxon>Bacteria</taxon>
        <taxon>Bacillati</taxon>
        <taxon>Bacillota</taxon>
        <taxon>Erysipelotrichia</taxon>
        <taxon>Erysipelotrichales</taxon>
        <taxon>Erysipelotrichaceae</taxon>
        <taxon>Dubosiella</taxon>
    </lineage>
</organism>
<sequence>MMKKENLMKKKLLWLGFTILLAGCSSAPAPKVPTPAPSAMNEPVESEEPSEPVFEPESLAPATSTISIQPFMQENSYYCVPACVQSVLALHGVSLSQSELASEMRTDPVTGTEYVDLARVVNRYAFGVEQPGTGEPGYRVQTVAIHESDPNAKALFFERIQNDLKTNDPVFCAIDRQGVFSELSSANHMILVIGCQTSPDTNEIESFTLFDPYPYETHPEAIFTVSPDLLWKSLVQNVEPAYIW</sequence>
<accession>A0AC61RBT5</accession>
<proteinExistence type="predicted"/>
<dbReference type="EMBL" id="SRYG01000001">
    <property type="protein sequence ID" value="TGY67336.1"/>
    <property type="molecule type" value="Genomic_DNA"/>
</dbReference>